<evidence type="ECO:0000313" key="1">
    <source>
        <dbReference type="EMBL" id="GAA0930891.1"/>
    </source>
</evidence>
<dbReference type="Proteomes" id="UP001500418">
    <property type="component" value="Unassembled WGS sequence"/>
</dbReference>
<proteinExistence type="predicted"/>
<name>A0ABN1PNP3_9ACTN</name>
<organism evidence="1 2">
    <name type="scientific">Streptomyces rhizosphaericus</name>
    <dbReference type="NCBI Taxonomy" id="114699"/>
    <lineage>
        <taxon>Bacteria</taxon>
        <taxon>Bacillati</taxon>
        <taxon>Actinomycetota</taxon>
        <taxon>Actinomycetes</taxon>
        <taxon>Kitasatosporales</taxon>
        <taxon>Streptomycetaceae</taxon>
        <taxon>Streptomyces</taxon>
        <taxon>Streptomyces violaceusniger group</taxon>
    </lineage>
</organism>
<protein>
    <submittedName>
        <fullName evidence="1">Uncharacterized protein</fullName>
    </submittedName>
</protein>
<sequence length="370" mass="39891">MDTSQVVRRFPLVARPRPVCAPLDERVREIGALAREAEHEGGLALAAAAFNKAALLASDCGLPELARTLCWRHSEAYLHTQPLGAQVARYGLEPLVNLARLLIRSGDGKAAYALLDSMFEAVKSRSDTVVDGRTVAFEHITGSDEDRRELHQWLWAVLLADGTRALTGAGRWTDALAQLKRHKGIGKRMFDGRQVAVIADLMEDNAFGAMALLADTVPGEPWENAVTACLKVMSRRQAGLPVDREITEMLHCYQQLDHTPELAAFHTRLMLSVIDVADGVDEMVAHRVAADLIGPTTAAADGYAARDVLAHVACSAFLTSSQAQQLGHIVEACALGRGHIPAEARADLMAALDISEGVLRQMLAATSTPS</sequence>
<comment type="caution">
    <text evidence="1">The sequence shown here is derived from an EMBL/GenBank/DDBJ whole genome shotgun (WGS) entry which is preliminary data.</text>
</comment>
<dbReference type="EMBL" id="BAAAID010000020">
    <property type="protein sequence ID" value="GAA0930891.1"/>
    <property type="molecule type" value="Genomic_DNA"/>
</dbReference>
<keyword evidence="2" id="KW-1185">Reference proteome</keyword>
<reference evidence="1 2" key="1">
    <citation type="journal article" date="2019" name="Int. J. Syst. Evol. Microbiol.">
        <title>The Global Catalogue of Microorganisms (GCM) 10K type strain sequencing project: providing services to taxonomists for standard genome sequencing and annotation.</title>
        <authorList>
            <consortium name="The Broad Institute Genomics Platform"/>
            <consortium name="The Broad Institute Genome Sequencing Center for Infectious Disease"/>
            <person name="Wu L."/>
            <person name="Ma J."/>
        </authorList>
    </citation>
    <scope>NUCLEOTIDE SEQUENCE [LARGE SCALE GENOMIC DNA]</scope>
    <source>
        <strain evidence="1 2">JCM 11444</strain>
    </source>
</reference>
<accession>A0ABN1PNP3</accession>
<evidence type="ECO:0000313" key="2">
    <source>
        <dbReference type="Proteomes" id="UP001500418"/>
    </source>
</evidence>
<gene>
    <name evidence="1" type="ORF">GCM10009575_035290</name>
</gene>